<sequence>MLDYYEQEVAKSLRLCEQQPVPPPEDEATSNPTTTTTTTTENQSTERLGGPAADLQDLDSTSVDGAKEEEGSPRPGLIKSLVGTKIVPLVAPLVTPLVSVVTVVGESTAAILVGRGEDSASEKTAAANQAAGSEQKESTAAAERAVVEPTTPSKEAPILGRVENLESQMDSLEEKQSPSRGSEQQQPSRLSVSSLGGSPPTPSSLEKRCRPAKDVLEETEVKGTLVERVQSLEQRLNQGLGEEEEATVPVTSPTPIITEPDESTALETEVPKEEDEGVPVETEALDETIIVPKATPEAHAQVGEQEGSVGATPQQQKQQTAEKGKKKPFQKLRAALRRLFKPKSAS</sequence>
<feature type="region of interest" description="Disordered" evidence="1">
    <location>
        <begin position="116"/>
        <end position="216"/>
    </location>
</feature>
<dbReference type="EMBL" id="CAXHBF010000537">
    <property type="protein sequence ID" value="CAK9856501.1"/>
    <property type="molecule type" value="Genomic_DNA"/>
</dbReference>
<protein>
    <submittedName>
        <fullName evidence="2">Uncharacterized protein</fullName>
    </submittedName>
</protein>
<organism evidence="2 3">
    <name type="scientific">Sphagnum jensenii</name>
    <dbReference type="NCBI Taxonomy" id="128206"/>
    <lineage>
        <taxon>Eukaryota</taxon>
        <taxon>Viridiplantae</taxon>
        <taxon>Streptophyta</taxon>
        <taxon>Embryophyta</taxon>
        <taxon>Bryophyta</taxon>
        <taxon>Sphagnophytina</taxon>
        <taxon>Sphagnopsida</taxon>
        <taxon>Sphagnales</taxon>
        <taxon>Sphagnaceae</taxon>
        <taxon>Sphagnum</taxon>
    </lineage>
</organism>
<evidence type="ECO:0000313" key="3">
    <source>
        <dbReference type="Proteomes" id="UP001497522"/>
    </source>
</evidence>
<dbReference type="PANTHER" id="PTHR34190">
    <property type="entry name" value="EXPRESSED PROTEIN"/>
    <property type="match status" value="1"/>
</dbReference>
<dbReference type="Proteomes" id="UP001497522">
    <property type="component" value="Unassembled WGS sequence"/>
</dbReference>
<reference evidence="2" key="1">
    <citation type="submission" date="2024-03" db="EMBL/GenBank/DDBJ databases">
        <authorList>
            <consortium name="ELIXIR-Norway"/>
            <consortium name="Elixir Norway"/>
        </authorList>
    </citation>
    <scope>NUCLEOTIDE SEQUENCE</scope>
</reference>
<proteinExistence type="predicted"/>
<feature type="compositionally biased region" description="Polar residues" evidence="1">
    <location>
        <begin position="311"/>
        <end position="321"/>
    </location>
</feature>
<evidence type="ECO:0000256" key="1">
    <source>
        <dbReference type="SAM" id="MobiDB-lite"/>
    </source>
</evidence>
<feature type="region of interest" description="Disordered" evidence="1">
    <location>
        <begin position="235"/>
        <end position="331"/>
    </location>
</feature>
<accession>A0ABP1A4G0</accession>
<comment type="caution">
    <text evidence="2">The sequence shown here is derived from an EMBL/GenBank/DDBJ whole genome shotgun (WGS) entry which is preliminary data.</text>
</comment>
<evidence type="ECO:0000313" key="2">
    <source>
        <dbReference type="EMBL" id="CAK9856501.1"/>
    </source>
</evidence>
<gene>
    <name evidence="2" type="ORF">CSSPJE1EN2_LOCUS26433</name>
</gene>
<keyword evidence="3" id="KW-1185">Reference proteome</keyword>
<dbReference type="PANTHER" id="PTHR34190:SF4">
    <property type="entry name" value="EXPRESSED PROTEIN"/>
    <property type="match status" value="1"/>
</dbReference>
<feature type="region of interest" description="Disordered" evidence="1">
    <location>
        <begin position="13"/>
        <end position="77"/>
    </location>
</feature>
<feature type="compositionally biased region" description="Acidic residues" evidence="1">
    <location>
        <begin position="272"/>
        <end position="286"/>
    </location>
</feature>
<feature type="compositionally biased region" description="Low complexity" evidence="1">
    <location>
        <begin position="247"/>
        <end position="258"/>
    </location>
</feature>
<name>A0ABP1A4G0_9BRYO</name>
<feature type="compositionally biased region" description="Low complexity" evidence="1">
    <location>
        <begin position="187"/>
        <end position="198"/>
    </location>
</feature>
<feature type="compositionally biased region" description="Basic and acidic residues" evidence="1">
    <location>
        <begin position="205"/>
        <end position="216"/>
    </location>
</feature>